<feature type="compositionally biased region" description="Pro residues" evidence="1">
    <location>
        <begin position="535"/>
        <end position="549"/>
    </location>
</feature>
<organism evidence="2 3">
    <name type="scientific">Penaeus vannamei</name>
    <name type="common">Whiteleg shrimp</name>
    <name type="synonym">Litopenaeus vannamei</name>
    <dbReference type="NCBI Taxonomy" id="6689"/>
    <lineage>
        <taxon>Eukaryota</taxon>
        <taxon>Metazoa</taxon>
        <taxon>Ecdysozoa</taxon>
        <taxon>Arthropoda</taxon>
        <taxon>Crustacea</taxon>
        <taxon>Multicrustacea</taxon>
        <taxon>Malacostraca</taxon>
        <taxon>Eumalacostraca</taxon>
        <taxon>Eucarida</taxon>
        <taxon>Decapoda</taxon>
        <taxon>Dendrobranchiata</taxon>
        <taxon>Penaeoidea</taxon>
        <taxon>Penaeidae</taxon>
        <taxon>Penaeus</taxon>
    </lineage>
</organism>
<feature type="region of interest" description="Disordered" evidence="1">
    <location>
        <begin position="148"/>
        <end position="471"/>
    </location>
</feature>
<reference evidence="2 3" key="2">
    <citation type="submission" date="2019-01" db="EMBL/GenBank/DDBJ databases">
        <title>The decoding of complex shrimp genome reveals the adaptation for benthos swimmer, frequently molting mechanism and breeding impact on genome.</title>
        <authorList>
            <person name="Sun Y."/>
            <person name="Gao Y."/>
            <person name="Yu Y."/>
        </authorList>
    </citation>
    <scope>NUCLEOTIDE SEQUENCE [LARGE SCALE GENOMIC DNA]</scope>
    <source>
        <tissue evidence="2">Muscle</tissue>
    </source>
</reference>
<sequence>MQQPSVRGGARRGRPPMAMQYATGNIITKGQMPVRIIKKPVNVSGRGGKAFQTIAMPATSGGPTPQALLNKSVVITPASKANTSTAKAVRNIKLNPKVTVTPTTKVNAALPGFSGTGTVAGNSTLPSTSGMTKVSKRTTMSQLASLHRNEKLRRASEAKKEQMKEASALMNIENAVKSSDEGMEEEEETKMENTELCEEKEKDGKDDENVDEEPDTPVNLMSKKDESADRDLGEPGEGDGSTEVRPQGGSNVGMDLSLGMSSALQQTTASSGERRTSSAAGNQQDPSLTGMSHTADNSDLDAKFDSSNNSADLDSSDEISANLASDHGSPSVQSNDVVLGTPSKSAVGFGMRDLAKPLSGSISTSLESRTGIVKPQVQQTPNKPTASLTPLQSMSNLLPPDGPGPPGTPNTSHNSSSTSAFRRPDYQATLSPDLQSLINSATTQQPLATALPSAAHVASNPSVTSPSPFPTYQPPTYPQYAPSYRAGTSVSASPYAAYAGQYPPYPTQYPPGLTPHAGAAAQPPTMSQYGALHTPPNPYQTYPAPPTPGRSPYSSSLGGFSHGPYPPM</sequence>
<comment type="caution">
    <text evidence="2">The sequence shown here is derived from an EMBL/GenBank/DDBJ whole genome shotgun (WGS) entry which is preliminary data.</text>
</comment>
<evidence type="ECO:0000313" key="2">
    <source>
        <dbReference type="EMBL" id="ROT64173.1"/>
    </source>
</evidence>
<dbReference type="STRING" id="6689.A0A423SJ51"/>
<dbReference type="EMBL" id="QCYY01003311">
    <property type="protein sequence ID" value="ROT64173.1"/>
    <property type="molecule type" value="Genomic_DNA"/>
</dbReference>
<feature type="compositionally biased region" description="Basic and acidic residues" evidence="1">
    <location>
        <begin position="222"/>
        <end position="233"/>
    </location>
</feature>
<protein>
    <submittedName>
        <fullName evidence="2">Uncharacterized protein</fullName>
    </submittedName>
</protein>
<name>A0A423SJ51_PENVA</name>
<gene>
    <name evidence="2" type="ORF">C7M84_017920</name>
</gene>
<evidence type="ECO:0000256" key="1">
    <source>
        <dbReference type="SAM" id="MobiDB-lite"/>
    </source>
</evidence>
<feature type="compositionally biased region" description="Polar residues" evidence="1">
    <location>
        <begin position="259"/>
        <end position="297"/>
    </location>
</feature>
<feature type="compositionally biased region" description="Basic and acidic residues" evidence="1">
    <location>
        <begin position="148"/>
        <end position="164"/>
    </location>
</feature>
<feature type="compositionally biased region" description="Low complexity" evidence="1">
    <location>
        <begin position="409"/>
        <end position="419"/>
    </location>
</feature>
<dbReference type="AlphaFoldDB" id="A0A423SJ51"/>
<proteinExistence type="predicted"/>
<reference evidence="2 3" key="1">
    <citation type="submission" date="2018-04" db="EMBL/GenBank/DDBJ databases">
        <authorList>
            <person name="Zhang X."/>
            <person name="Yuan J."/>
            <person name="Li F."/>
            <person name="Xiang J."/>
        </authorList>
    </citation>
    <scope>NUCLEOTIDE SEQUENCE [LARGE SCALE GENOMIC DNA]</scope>
    <source>
        <tissue evidence="2">Muscle</tissue>
    </source>
</reference>
<feature type="region of interest" description="Disordered" evidence="1">
    <location>
        <begin position="509"/>
        <end position="568"/>
    </location>
</feature>
<feature type="compositionally biased region" description="Polar residues" evidence="1">
    <location>
        <begin position="428"/>
        <end position="447"/>
    </location>
</feature>
<feature type="compositionally biased region" description="Basic and acidic residues" evidence="1">
    <location>
        <begin position="190"/>
        <end position="207"/>
    </location>
</feature>
<feature type="compositionally biased region" description="Polar residues" evidence="1">
    <location>
        <begin position="376"/>
        <end position="396"/>
    </location>
</feature>
<dbReference type="Proteomes" id="UP000283509">
    <property type="component" value="Unassembled WGS sequence"/>
</dbReference>
<accession>A0A423SJ51</accession>
<keyword evidence="3" id="KW-1185">Reference proteome</keyword>
<feature type="compositionally biased region" description="Polar residues" evidence="1">
    <location>
        <begin position="318"/>
        <end position="336"/>
    </location>
</feature>
<evidence type="ECO:0000313" key="3">
    <source>
        <dbReference type="Proteomes" id="UP000283509"/>
    </source>
</evidence>